<reference evidence="1" key="1">
    <citation type="journal article" date="2016" name="Int. J. Mol. Sci.">
        <title>Comparative genomics of the extreme acidophile Acidithiobacillus thiooxidans reveals intraspecific divergence and niche adaptation.</title>
        <authorList>
            <person name="Zhang X."/>
            <person name="Feng X."/>
            <person name="Tao J."/>
            <person name="Ma L."/>
            <person name="Xiao Y."/>
            <person name="Liang Y."/>
            <person name="Liu X."/>
            <person name="Yin H."/>
        </authorList>
    </citation>
    <scope>NUCLEOTIDE SEQUENCE [LARGE SCALE GENOMIC DNA]</scope>
    <source>
        <strain evidence="1">DXS-W</strain>
    </source>
</reference>
<name>A0A1C2JG30_ACITH</name>
<dbReference type="EMBL" id="LWRY01000011">
    <property type="protein sequence ID" value="OCX75669.1"/>
    <property type="molecule type" value="Genomic_DNA"/>
</dbReference>
<evidence type="ECO:0008006" key="3">
    <source>
        <dbReference type="Google" id="ProtNLM"/>
    </source>
</evidence>
<keyword evidence="2" id="KW-1185">Reference proteome</keyword>
<dbReference type="AlphaFoldDB" id="A0A1C2JG30"/>
<dbReference type="RefSeq" id="WP_065973695.1">
    <property type="nucleotide sequence ID" value="NZ_LWRY01000011.1"/>
</dbReference>
<protein>
    <recommendedName>
        <fullName evidence="3">Protein CopB</fullName>
    </recommendedName>
</protein>
<organism evidence="1 2">
    <name type="scientific">Acidithiobacillus thiooxidans</name>
    <name type="common">Thiobacillus thiooxidans</name>
    <dbReference type="NCBI Taxonomy" id="930"/>
    <lineage>
        <taxon>Bacteria</taxon>
        <taxon>Pseudomonadati</taxon>
        <taxon>Pseudomonadota</taxon>
        <taxon>Acidithiobacillia</taxon>
        <taxon>Acidithiobacillales</taxon>
        <taxon>Acidithiobacillaceae</taxon>
        <taxon>Acidithiobacillus</taxon>
    </lineage>
</organism>
<gene>
    <name evidence="1" type="ORF">A6M23_01740</name>
</gene>
<dbReference type="Proteomes" id="UP000095008">
    <property type="component" value="Unassembled WGS sequence"/>
</dbReference>
<evidence type="ECO:0000313" key="1">
    <source>
        <dbReference type="EMBL" id="OCX75669.1"/>
    </source>
</evidence>
<accession>A0A1C2JG30</accession>
<dbReference type="OrthoDB" id="5298781at2"/>
<comment type="caution">
    <text evidence="1">The sequence shown here is derived from an EMBL/GenBank/DDBJ whole genome shotgun (WGS) entry which is preliminary data.</text>
</comment>
<evidence type="ECO:0000313" key="2">
    <source>
        <dbReference type="Proteomes" id="UP000095008"/>
    </source>
</evidence>
<proteinExistence type="predicted"/>
<sequence length="71" mass="7990">MAMTAAERQAKYREKALKDPDGHLLVRVQTMLPPQAHANLKRLQKTTGLTQSQCIEQAINRLAEELNCSTE</sequence>